<dbReference type="EMBL" id="HG994373">
    <property type="protein sequence ID" value="CAF1779652.1"/>
    <property type="molecule type" value="Genomic_DNA"/>
</dbReference>
<organism evidence="1">
    <name type="scientific">Brassica napus</name>
    <name type="common">Rape</name>
    <dbReference type="NCBI Taxonomy" id="3708"/>
    <lineage>
        <taxon>Eukaryota</taxon>
        <taxon>Viridiplantae</taxon>
        <taxon>Streptophyta</taxon>
        <taxon>Embryophyta</taxon>
        <taxon>Tracheophyta</taxon>
        <taxon>Spermatophyta</taxon>
        <taxon>Magnoliopsida</taxon>
        <taxon>eudicotyledons</taxon>
        <taxon>Gunneridae</taxon>
        <taxon>Pentapetalae</taxon>
        <taxon>rosids</taxon>
        <taxon>malvids</taxon>
        <taxon>Brassicales</taxon>
        <taxon>Brassicaceae</taxon>
        <taxon>Brassiceae</taxon>
        <taxon>Brassica</taxon>
    </lineage>
</organism>
<gene>
    <name evidence="1" type="ORF">DARMORV10_C09P58020.1</name>
</gene>
<evidence type="ECO:0000313" key="1">
    <source>
        <dbReference type="EMBL" id="CAF1779652.1"/>
    </source>
</evidence>
<dbReference type="Proteomes" id="UP001295469">
    <property type="component" value="Chromosome C09"/>
</dbReference>
<accession>A0A816J4A6</accession>
<name>A0A816J4A6_BRANA</name>
<reference evidence="1" key="1">
    <citation type="submission" date="2021-01" db="EMBL/GenBank/DDBJ databases">
        <authorList>
            <consortium name="Genoscope - CEA"/>
            <person name="William W."/>
        </authorList>
    </citation>
    <scope>NUCLEOTIDE SEQUENCE</scope>
</reference>
<sequence>MFSELLHVKQVLVRLQNLVCYVMFLHFVFGNKEKEEERGEYVCSSFGFENGLDHIICLYSVCCIVCFSTFRNVGCFRTKKMLGYVKFFVERCVVCSLLV</sequence>
<protein>
    <submittedName>
        <fullName evidence="1">(rape) hypothetical protein</fullName>
    </submittedName>
</protein>
<dbReference type="AlphaFoldDB" id="A0A816J4A6"/>
<proteinExistence type="predicted"/>